<dbReference type="InterPro" id="IPR007627">
    <property type="entry name" value="RNA_pol_sigma70_r2"/>
</dbReference>
<dbReference type="AlphaFoldDB" id="A0A346XXF8"/>
<evidence type="ECO:0000256" key="1">
    <source>
        <dbReference type="SAM" id="MobiDB-lite"/>
    </source>
</evidence>
<protein>
    <recommendedName>
        <fullName evidence="3">RNA polymerase sigma-70 region 2 domain-containing protein</fullName>
    </recommendedName>
</protein>
<dbReference type="InterPro" id="IPR013325">
    <property type="entry name" value="RNA_pol_sigma_r2"/>
</dbReference>
<gene>
    <name evidence="4" type="ORF">DVS28_a2223</name>
</gene>
<feature type="region of interest" description="Disordered" evidence="1">
    <location>
        <begin position="256"/>
        <end position="434"/>
    </location>
</feature>
<keyword evidence="2" id="KW-0812">Transmembrane</keyword>
<feature type="transmembrane region" description="Helical" evidence="2">
    <location>
        <begin position="506"/>
        <end position="528"/>
    </location>
</feature>
<accession>A0A346XXF8</accession>
<sequence>MGMANPHEQDFRRAAEPELLDGIRAGQPLALAEAYHRLVPAAHAVARRLVPGAAEVEEVLQAVFTQLWISSPDAGPLEGWARRTTWAISAERLRADGRAPASPSASGLLPDLPAPDLRFLDAAERAIAELPDDERRALLLAHDKGVATTAQDPGASDALVRALLALAGPETSSGDRTAATEDPCADLSALGDWCLGVADPAAAGQVESAIEERAGCAARSRAVRRGRRRIEGLPATPDMGQRVLVQVLTATGSVAAAASTPPPAAPPVVMSTPDADEATTEPSAAEPLLTDAPPADTPTADTPTADGAIAGAPVADTAPSFDEPAADEPAAVTPIDAGPAEEDDDDPFADFDEAPPVVGGPVVAAGTDAVADTADLPAASSQDPADADWTPTPGDTAELRLSDILAGDHEDDDPFAGLDELDEPPTPASDAPAATGPYAALQALDGEDTGAAPDPTAPFGAAAPAERAGGPDPVFTDDADVYVEGEERYADDDVPAVRQRSAMAAVLAWVLPILGGLAVGVLLAVQVFGPPGG</sequence>
<dbReference type="Pfam" id="PF04542">
    <property type="entry name" value="Sigma70_r2"/>
    <property type="match status" value="1"/>
</dbReference>
<name>A0A346XXF8_9ACTN</name>
<proteinExistence type="predicted"/>
<dbReference type="KEGG" id="euz:DVS28_a2223"/>
<feature type="compositionally biased region" description="Low complexity" evidence="1">
    <location>
        <begin position="354"/>
        <end position="388"/>
    </location>
</feature>
<dbReference type="GO" id="GO:0003700">
    <property type="term" value="F:DNA-binding transcription factor activity"/>
    <property type="evidence" value="ECO:0007669"/>
    <property type="project" value="InterPro"/>
</dbReference>
<keyword evidence="2" id="KW-0472">Membrane</keyword>
<organism evidence="4 5">
    <name type="scientific">Euzebya pacifica</name>
    <dbReference type="NCBI Taxonomy" id="1608957"/>
    <lineage>
        <taxon>Bacteria</taxon>
        <taxon>Bacillati</taxon>
        <taxon>Actinomycetota</taxon>
        <taxon>Nitriliruptoria</taxon>
        <taxon>Euzebyales</taxon>
    </lineage>
</organism>
<dbReference type="Gene3D" id="1.10.1740.10">
    <property type="match status" value="1"/>
</dbReference>
<feature type="compositionally biased region" description="Low complexity" evidence="1">
    <location>
        <begin position="450"/>
        <end position="473"/>
    </location>
</feature>
<reference evidence="4 5" key="1">
    <citation type="submission" date="2018-09" db="EMBL/GenBank/DDBJ databases">
        <title>Complete genome sequence of Euzebya sp. DY32-46 isolated from seawater of Pacific Ocean.</title>
        <authorList>
            <person name="Xu L."/>
            <person name="Wu Y.-H."/>
            <person name="Xu X.-W."/>
        </authorList>
    </citation>
    <scope>NUCLEOTIDE SEQUENCE [LARGE SCALE GENOMIC DNA]</scope>
    <source>
        <strain evidence="4 5">DY32-46</strain>
    </source>
</reference>
<keyword evidence="2" id="KW-1133">Transmembrane helix</keyword>
<dbReference type="SUPFAM" id="SSF88946">
    <property type="entry name" value="Sigma2 domain of RNA polymerase sigma factors"/>
    <property type="match status" value="1"/>
</dbReference>
<dbReference type="GO" id="GO:0006352">
    <property type="term" value="P:DNA-templated transcription initiation"/>
    <property type="evidence" value="ECO:0007669"/>
    <property type="project" value="InterPro"/>
</dbReference>
<feature type="compositionally biased region" description="Acidic residues" evidence="1">
    <location>
        <begin position="409"/>
        <end position="423"/>
    </location>
</feature>
<keyword evidence="5" id="KW-1185">Reference proteome</keyword>
<dbReference type="EMBL" id="CP031165">
    <property type="protein sequence ID" value="AXV06905.1"/>
    <property type="molecule type" value="Genomic_DNA"/>
</dbReference>
<feature type="compositionally biased region" description="Low complexity" evidence="1">
    <location>
        <begin position="290"/>
        <end position="313"/>
    </location>
</feature>
<evidence type="ECO:0000313" key="4">
    <source>
        <dbReference type="EMBL" id="AXV06905.1"/>
    </source>
</evidence>
<evidence type="ECO:0000256" key="2">
    <source>
        <dbReference type="SAM" id="Phobius"/>
    </source>
</evidence>
<feature type="region of interest" description="Disordered" evidence="1">
    <location>
        <begin position="446"/>
        <end position="477"/>
    </location>
</feature>
<evidence type="ECO:0000259" key="3">
    <source>
        <dbReference type="Pfam" id="PF04542"/>
    </source>
</evidence>
<feature type="compositionally biased region" description="Acidic residues" evidence="1">
    <location>
        <begin position="339"/>
        <end position="353"/>
    </location>
</feature>
<evidence type="ECO:0000313" key="5">
    <source>
        <dbReference type="Proteomes" id="UP000264006"/>
    </source>
</evidence>
<dbReference type="Proteomes" id="UP000264006">
    <property type="component" value="Chromosome"/>
</dbReference>
<feature type="domain" description="RNA polymerase sigma-70 region 2" evidence="3">
    <location>
        <begin position="35"/>
        <end position="98"/>
    </location>
</feature>